<dbReference type="AlphaFoldDB" id="A0A2D2Q2X6"/>
<feature type="compositionally biased region" description="Polar residues" evidence="2">
    <location>
        <begin position="16"/>
        <end position="25"/>
    </location>
</feature>
<keyword evidence="1" id="KW-0597">Phosphoprotein</keyword>
<dbReference type="KEGG" id="slw:BRW62_09075"/>
<dbReference type="OrthoDB" id="9816434at2"/>
<sequence>MDASANRPDTYVPHLQSPTRSSGESQRGFMRPTELILAAPTPRLLFHSIYIQRSIVLDQLPRWRIGRSKDCDIVMPDRWCSRAHIAIERQPDHRYRLMDLKSMNGTFIGNSRIQGTHILHHGDRIAIGESELEYIDLRDAPSPHPYTDHSHESYGQATVLMTHSSRTQGEMWRELLNSQGISTIWATSHFELEKIIAHVESLNCKISLLLLDLGMPKTNPYDFCRQYRQSYPEMQVILLSGMRTRVHESECKWAVNQGAMALFAGLPRENMFADLTSITERLQIISKTINWPYLNAEALTSTLLKLQDSIDAEISGLVL</sequence>
<evidence type="ECO:0000259" key="4">
    <source>
        <dbReference type="PROSITE" id="PS50110"/>
    </source>
</evidence>
<dbReference type="InterPro" id="IPR050923">
    <property type="entry name" value="Cell_Proc_Reg/RNA_Proc"/>
</dbReference>
<dbReference type="InterPro" id="IPR000253">
    <property type="entry name" value="FHA_dom"/>
</dbReference>
<dbReference type="Proteomes" id="UP000231057">
    <property type="component" value="Chromosome"/>
</dbReference>
<dbReference type="PANTHER" id="PTHR23308">
    <property type="entry name" value="NUCLEAR INHIBITOR OF PROTEIN PHOSPHATASE-1"/>
    <property type="match status" value="1"/>
</dbReference>
<dbReference type="Gene3D" id="3.40.50.2300">
    <property type="match status" value="1"/>
</dbReference>
<dbReference type="EMBL" id="CP018092">
    <property type="protein sequence ID" value="ATS18872.1"/>
    <property type="molecule type" value="Genomic_DNA"/>
</dbReference>
<reference evidence="5 6" key="1">
    <citation type="submission" date="2016-11" db="EMBL/GenBank/DDBJ databases">
        <title>Complete genome sequence of thermophilic cyanobacteria strain Synechococcus sp. PCC6715.</title>
        <authorList>
            <person name="Tang J."/>
            <person name="Daroch M."/>
            <person name="Liang Y."/>
            <person name="Jiang D."/>
            <person name="Shah M."/>
        </authorList>
    </citation>
    <scope>NUCLEOTIDE SEQUENCE [LARGE SCALE GENOMIC DNA]</scope>
    <source>
        <strain evidence="5 6">PCC 6715</strain>
    </source>
</reference>
<organism evidence="5 6">
    <name type="scientific">Parathermosynechococcus lividus PCC 6715</name>
    <dbReference type="NCBI Taxonomy" id="1917166"/>
    <lineage>
        <taxon>Bacteria</taxon>
        <taxon>Bacillati</taxon>
        <taxon>Cyanobacteriota</taxon>
        <taxon>Cyanophyceae</taxon>
        <taxon>Acaryochloridales</taxon>
        <taxon>Thermosynechococcaceae</taxon>
        <taxon>Parathermosynechococcus</taxon>
    </lineage>
</organism>
<dbReference type="InterPro" id="IPR001789">
    <property type="entry name" value="Sig_transdc_resp-reg_receiver"/>
</dbReference>
<dbReference type="PROSITE" id="PS50110">
    <property type="entry name" value="RESPONSE_REGULATORY"/>
    <property type="match status" value="1"/>
</dbReference>
<dbReference type="SUPFAM" id="SSF49879">
    <property type="entry name" value="SMAD/FHA domain"/>
    <property type="match status" value="1"/>
</dbReference>
<dbReference type="SUPFAM" id="SSF52172">
    <property type="entry name" value="CheY-like"/>
    <property type="match status" value="1"/>
</dbReference>
<dbReference type="InterPro" id="IPR008984">
    <property type="entry name" value="SMAD_FHA_dom_sf"/>
</dbReference>
<name>A0A2D2Q2X6_PARLV</name>
<evidence type="ECO:0000256" key="2">
    <source>
        <dbReference type="SAM" id="MobiDB-lite"/>
    </source>
</evidence>
<dbReference type="PROSITE" id="PS50006">
    <property type="entry name" value="FHA_DOMAIN"/>
    <property type="match status" value="1"/>
</dbReference>
<dbReference type="CDD" id="cd00156">
    <property type="entry name" value="REC"/>
    <property type="match status" value="1"/>
</dbReference>
<dbReference type="GO" id="GO:0000160">
    <property type="term" value="P:phosphorelay signal transduction system"/>
    <property type="evidence" value="ECO:0007669"/>
    <property type="project" value="InterPro"/>
</dbReference>
<dbReference type="SMART" id="SM00240">
    <property type="entry name" value="FHA"/>
    <property type="match status" value="1"/>
</dbReference>
<dbReference type="Pfam" id="PF00498">
    <property type="entry name" value="FHA"/>
    <property type="match status" value="1"/>
</dbReference>
<accession>A0A2D2Q2X6</accession>
<dbReference type="RefSeq" id="WP_099799209.1">
    <property type="nucleotide sequence ID" value="NZ_CP018092.1"/>
</dbReference>
<feature type="domain" description="FHA" evidence="3">
    <location>
        <begin position="63"/>
        <end position="113"/>
    </location>
</feature>
<evidence type="ECO:0000256" key="1">
    <source>
        <dbReference type="PROSITE-ProRule" id="PRU00169"/>
    </source>
</evidence>
<evidence type="ECO:0000313" key="6">
    <source>
        <dbReference type="Proteomes" id="UP000231057"/>
    </source>
</evidence>
<protein>
    <submittedName>
        <fullName evidence="5">Phosphopeptide-binding protein</fullName>
    </submittedName>
</protein>
<feature type="modified residue" description="4-aspartylphosphate" evidence="1">
    <location>
        <position position="212"/>
    </location>
</feature>
<feature type="region of interest" description="Disordered" evidence="2">
    <location>
        <begin position="1"/>
        <end position="28"/>
    </location>
</feature>
<dbReference type="Gene3D" id="2.60.200.20">
    <property type="match status" value="1"/>
</dbReference>
<proteinExistence type="predicted"/>
<dbReference type="InterPro" id="IPR011006">
    <property type="entry name" value="CheY-like_superfamily"/>
</dbReference>
<reference evidence="6" key="2">
    <citation type="journal article" date="2022" name="Front. Microbiol.">
        <title>Comparative Genomic Analysis Revealed Distinct Molecular Components and Organization of CO2-Concentrating Mechanism in Thermophilic Cyanobacteria.</title>
        <authorList>
            <person name="Tang J."/>
            <person name="Zhou H."/>
            <person name="Yao D."/>
            <person name="Riaz S."/>
            <person name="You D."/>
            <person name="Klepacz-Smolka A."/>
            <person name="Daroch M."/>
        </authorList>
    </citation>
    <scope>NUCLEOTIDE SEQUENCE [LARGE SCALE GENOMIC DNA]</scope>
    <source>
        <strain evidence="6">PCC 6715</strain>
    </source>
</reference>
<dbReference type="CDD" id="cd00060">
    <property type="entry name" value="FHA"/>
    <property type="match status" value="1"/>
</dbReference>
<evidence type="ECO:0000259" key="3">
    <source>
        <dbReference type="PROSITE" id="PS50006"/>
    </source>
</evidence>
<gene>
    <name evidence="5" type="ORF">BRW62_09075</name>
</gene>
<keyword evidence="6" id="KW-1185">Reference proteome</keyword>
<evidence type="ECO:0000313" key="5">
    <source>
        <dbReference type="EMBL" id="ATS18872.1"/>
    </source>
</evidence>
<feature type="domain" description="Response regulatory" evidence="4">
    <location>
        <begin position="158"/>
        <end position="280"/>
    </location>
</feature>